<evidence type="ECO:0000313" key="2">
    <source>
        <dbReference type="EMBL" id="KAF7369323.1"/>
    </source>
</evidence>
<dbReference type="Gene3D" id="1.10.510.10">
    <property type="entry name" value="Transferase(Phosphotransferase) domain 1"/>
    <property type="match status" value="1"/>
</dbReference>
<dbReference type="GO" id="GO:0004674">
    <property type="term" value="F:protein serine/threonine kinase activity"/>
    <property type="evidence" value="ECO:0007669"/>
    <property type="project" value="TreeGrafter"/>
</dbReference>
<dbReference type="InterPro" id="IPR001245">
    <property type="entry name" value="Ser-Thr/Tyr_kinase_cat_dom"/>
</dbReference>
<dbReference type="EMBL" id="JACAZI010000002">
    <property type="protein sequence ID" value="KAF7369323.1"/>
    <property type="molecule type" value="Genomic_DNA"/>
</dbReference>
<dbReference type="AlphaFoldDB" id="A0A8H6YZE6"/>
<dbReference type="SUPFAM" id="SSF56112">
    <property type="entry name" value="Protein kinase-like (PK-like)"/>
    <property type="match status" value="1"/>
</dbReference>
<dbReference type="InterPro" id="IPR011009">
    <property type="entry name" value="Kinase-like_dom_sf"/>
</dbReference>
<dbReference type="InterPro" id="IPR008266">
    <property type="entry name" value="Tyr_kinase_AS"/>
</dbReference>
<feature type="domain" description="Protein kinase" evidence="1">
    <location>
        <begin position="433"/>
        <end position="783"/>
    </location>
</feature>
<gene>
    <name evidence="2" type="ORF">MVEN_00260600</name>
</gene>
<dbReference type="PROSITE" id="PS50011">
    <property type="entry name" value="PROTEIN_KINASE_DOM"/>
    <property type="match status" value="1"/>
</dbReference>
<dbReference type="OrthoDB" id="3054074at2759"/>
<dbReference type="InterPro" id="IPR000719">
    <property type="entry name" value="Prot_kinase_dom"/>
</dbReference>
<reference evidence="2" key="1">
    <citation type="submission" date="2020-05" db="EMBL/GenBank/DDBJ databases">
        <title>Mycena genomes resolve the evolution of fungal bioluminescence.</title>
        <authorList>
            <person name="Tsai I.J."/>
        </authorList>
    </citation>
    <scope>NUCLEOTIDE SEQUENCE</scope>
    <source>
        <strain evidence="2">CCC161011</strain>
    </source>
</reference>
<organism evidence="2 3">
    <name type="scientific">Mycena venus</name>
    <dbReference type="NCBI Taxonomy" id="2733690"/>
    <lineage>
        <taxon>Eukaryota</taxon>
        <taxon>Fungi</taxon>
        <taxon>Dikarya</taxon>
        <taxon>Basidiomycota</taxon>
        <taxon>Agaricomycotina</taxon>
        <taxon>Agaricomycetes</taxon>
        <taxon>Agaricomycetidae</taxon>
        <taxon>Agaricales</taxon>
        <taxon>Marasmiineae</taxon>
        <taxon>Mycenaceae</taxon>
        <taxon>Mycena</taxon>
    </lineage>
</organism>
<proteinExistence type="predicted"/>
<dbReference type="PANTHER" id="PTHR44329:SF214">
    <property type="entry name" value="PROTEIN KINASE DOMAIN-CONTAINING PROTEIN"/>
    <property type="match status" value="1"/>
</dbReference>
<protein>
    <recommendedName>
        <fullName evidence="1">Protein kinase domain-containing protein</fullName>
    </recommendedName>
</protein>
<accession>A0A8H6YZE6</accession>
<sequence length="785" mass="87231">MSSIPNVSLVPRRTEPLVSLRRSAGRDGIVLFSPHGPGSTLHHIYSSLGHFAERKANRMAHRLGLGPVALTRRIQDFLGNGLDREIRIGQLKTGEVPKLQRDCLRLMKYMLPSESKSTQFQTSQALVMLITRFPGLRSYFLECKHIRRAGISEQNIVALWHPTCDETDPDDKTLDFLSFAAACVADGNIAGILEGTPFQLWCVTDDSAPLSPIETLLVASNSEGISRFSSHISIRYLGGILELPSFWLQTGPIFEVVVRKILLRMVLLFKDLGLDSLEECEDKSSDTEGIDILCEAVLDGVQGWFAGRGPDEICDEYWYQHFREVIKLLRQPKTEGILPRSWTRATKGLLAYMFQTPSRTEECTIQVPEQTLLHEGDEIPDIVPPEATGQPGAHFVATEFGSIPGINIENESSLDGINSLISVARASQETLSSQPSQSSDLEAFGEAVDAQSSAYPISAGDGSSLDDINALLTTWQSRNALSSQSSQSSEYEETLENVEAKISRYVTHILDSSDSRDAALLLQGHDAEYFLDALQNVVDRGTLPSAAYTATARRLMRKLLKAHNYLPSSLFIDGVYDPDQFPAFSKAFGDVFRAFLDGKPVALRRLRAFTPDSTNRTRLTFEIVQGLDYLHSMHIIHGDLRAQNILISDEHHACLCDFYLTEIREGNGGDRDDISVFGDRGNVRWFAPELLNPTQFGLEMFIRTPASDVYAFACVCLELETGAPPFADTQDVLAMLKVLAGKRPERPETMSDLMWTVVNVAWAQDFKQRPSTTEILSSIADYIDR</sequence>
<dbReference type="Pfam" id="PF07714">
    <property type="entry name" value="PK_Tyr_Ser-Thr"/>
    <property type="match status" value="1"/>
</dbReference>
<dbReference type="PANTHER" id="PTHR44329">
    <property type="entry name" value="SERINE/THREONINE-PROTEIN KINASE TNNI3K-RELATED"/>
    <property type="match status" value="1"/>
</dbReference>
<keyword evidence="3" id="KW-1185">Reference proteome</keyword>
<dbReference type="GO" id="GO:0005524">
    <property type="term" value="F:ATP binding"/>
    <property type="evidence" value="ECO:0007669"/>
    <property type="project" value="InterPro"/>
</dbReference>
<evidence type="ECO:0000259" key="1">
    <source>
        <dbReference type="PROSITE" id="PS50011"/>
    </source>
</evidence>
<dbReference type="InterPro" id="IPR051681">
    <property type="entry name" value="Ser/Thr_Kinases-Pseudokinases"/>
</dbReference>
<comment type="caution">
    <text evidence="2">The sequence shown here is derived from an EMBL/GenBank/DDBJ whole genome shotgun (WGS) entry which is preliminary data.</text>
</comment>
<evidence type="ECO:0000313" key="3">
    <source>
        <dbReference type="Proteomes" id="UP000620124"/>
    </source>
</evidence>
<dbReference type="Proteomes" id="UP000620124">
    <property type="component" value="Unassembled WGS sequence"/>
</dbReference>
<dbReference type="PROSITE" id="PS00109">
    <property type="entry name" value="PROTEIN_KINASE_TYR"/>
    <property type="match status" value="1"/>
</dbReference>
<name>A0A8H6YZE6_9AGAR</name>